<dbReference type="Pfam" id="PF00892">
    <property type="entry name" value="EamA"/>
    <property type="match status" value="2"/>
</dbReference>
<feature type="transmembrane region" description="Helical" evidence="2">
    <location>
        <begin position="329"/>
        <end position="349"/>
    </location>
</feature>
<keyword evidence="5" id="KW-1185">Reference proteome</keyword>
<keyword evidence="2" id="KW-0472">Membrane</keyword>
<proteinExistence type="inferred from homology"/>
<dbReference type="PANTHER" id="PTHR22911">
    <property type="entry name" value="ACYL-MALONYL CONDENSING ENZYME-RELATED"/>
    <property type="match status" value="1"/>
</dbReference>
<feature type="domain" description="EamA" evidence="3">
    <location>
        <begin position="48"/>
        <end position="182"/>
    </location>
</feature>
<feature type="domain" description="EamA" evidence="3">
    <location>
        <begin position="197"/>
        <end position="347"/>
    </location>
</feature>
<gene>
    <name evidence="4" type="ORF">R1sor_023740</name>
</gene>
<evidence type="ECO:0000259" key="3">
    <source>
        <dbReference type="Pfam" id="PF00892"/>
    </source>
</evidence>
<evidence type="ECO:0000256" key="2">
    <source>
        <dbReference type="SAM" id="Phobius"/>
    </source>
</evidence>
<protein>
    <recommendedName>
        <fullName evidence="3">EamA domain-containing protein</fullName>
    </recommendedName>
</protein>
<evidence type="ECO:0000313" key="4">
    <source>
        <dbReference type="EMBL" id="KAL3680784.1"/>
    </source>
</evidence>
<dbReference type="SUPFAM" id="SSF103481">
    <property type="entry name" value="Multidrug resistance efflux transporter EmrE"/>
    <property type="match status" value="2"/>
</dbReference>
<comment type="caution">
    <text evidence="4">The sequence shown here is derived from an EMBL/GenBank/DDBJ whole genome shotgun (WGS) entry which is preliminary data.</text>
</comment>
<organism evidence="4 5">
    <name type="scientific">Riccia sorocarpa</name>
    <dbReference type="NCBI Taxonomy" id="122646"/>
    <lineage>
        <taxon>Eukaryota</taxon>
        <taxon>Viridiplantae</taxon>
        <taxon>Streptophyta</taxon>
        <taxon>Embryophyta</taxon>
        <taxon>Marchantiophyta</taxon>
        <taxon>Marchantiopsida</taxon>
        <taxon>Marchantiidae</taxon>
        <taxon>Marchantiales</taxon>
        <taxon>Ricciaceae</taxon>
        <taxon>Riccia</taxon>
    </lineage>
</organism>
<feature type="transmembrane region" description="Helical" evidence="2">
    <location>
        <begin position="273"/>
        <end position="295"/>
    </location>
</feature>
<keyword evidence="2" id="KW-0812">Transmembrane</keyword>
<dbReference type="InterPro" id="IPR000620">
    <property type="entry name" value="EamA_dom"/>
</dbReference>
<feature type="transmembrane region" description="Helical" evidence="2">
    <location>
        <begin position="138"/>
        <end position="155"/>
    </location>
</feature>
<feature type="transmembrane region" description="Helical" evidence="2">
    <location>
        <begin position="83"/>
        <end position="101"/>
    </location>
</feature>
<sequence>MVNSEGYEASVVTDTTDGDYIKLSHKDPGEAGEEEKRYAGTPWFVWPLLAFSLVASSSSGAIMKKMELQHAGAVSLAGWRFQVTAIVLLPFFLFQWMLMTSQARAKIFLKQNILQIFLSALGLAAYFALWNWSLLHTSLTHSFFLSVMAPLYIALNTVLMGGRLEKLEVFGVALGLVGSLVLAGATEAAPGSEATLIGDLAAFLAAGGFALYLLASRSCRGSMPVYVYMFPSTLLTAIMLGMVGVVVEGWGSWVPGAPDIINGPLGWFSNREFLLQTIFLGIVPGFLCYLGYNIVLAFTSSLLVSMGLAVCPLTGSFLGWLMGLADQPNLYTCIGGALTMTATIIASWANQAGQAKIEDIAEKNDIESRTGTYERAENKQPLLQGYEGES</sequence>
<dbReference type="InterPro" id="IPR037185">
    <property type="entry name" value="EmrE-like"/>
</dbReference>
<keyword evidence="2" id="KW-1133">Transmembrane helix</keyword>
<dbReference type="EMBL" id="JBJQOH010000007">
    <property type="protein sequence ID" value="KAL3680784.1"/>
    <property type="molecule type" value="Genomic_DNA"/>
</dbReference>
<comment type="similarity">
    <text evidence="1">Belongs to the drug/metabolite transporter (DMT) superfamily. Plant drug/metabolite exporter (P-DME) (TC 2.A.7.4) family.</text>
</comment>
<reference evidence="4 5" key="1">
    <citation type="submission" date="2024-09" db="EMBL/GenBank/DDBJ databases">
        <title>Chromosome-scale assembly of Riccia sorocarpa.</title>
        <authorList>
            <person name="Paukszto L."/>
        </authorList>
    </citation>
    <scope>NUCLEOTIDE SEQUENCE [LARGE SCALE GENOMIC DNA]</scope>
    <source>
        <strain evidence="4">LP-2024</strain>
        <tissue evidence="4">Aerial parts of the thallus</tissue>
    </source>
</reference>
<evidence type="ECO:0000256" key="1">
    <source>
        <dbReference type="ARBA" id="ARBA00007635"/>
    </source>
</evidence>
<feature type="transmembrane region" description="Helical" evidence="2">
    <location>
        <begin position="302"/>
        <end position="323"/>
    </location>
</feature>
<name>A0ABD3GSL3_9MARC</name>
<dbReference type="AlphaFoldDB" id="A0ABD3GSL3"/>
<dbReference type="PANTHER" id="PTHR22911:SF76">
    <property type="entry name" value="EAMA DOMAIN-CONTAINING PROTEIN"/>
    <property type="match status" value="1"/>
</dbReference>
<feature type="transmembrane region" description="Helical" evidence="2">
    <location>
        <begin position="113"/>
        <end position="132"/>
    </location>
</feature>
<accession>A0ABD3GSL3</accession>
<evidence type="ECO:0000313" key="5">
    <source>
        <dbReference type="Proteomes" id="UP001633002"/>
    </source>
</evidence>
<feature type="transmembrane region" description="Helical" evidence="2">
    <location>
        <begin position="43"/>
        <end position="63"/>
    </location>
</feature>
<dbReference type="Proteomes" id="UP001633002">
    <property type="component" value="Unassembled WGS sequence"/>
</dbReference>
<feature type="transmembrane region" description="Helical" evidence="2">
    <location>
        <begin position="197"/>
        <end position="215"/>
    </location>
</feature>
<feature type="transmembrane region" description="Helical" evidence="2">
    <location>
        <begin position="167"/>
        <end position="185"/>
    </location>
</feature>
<feature type="transmembrane region" description="Helical" evidence="2">
    <location>
        <begin position="227"/>
        <end position="253"/>
    </location>
</feature>